<dbReference type="GO" id="GO:0003729">
    <property type="term" value="F:mRNA binding"/>
    <property type="evidence" value="ECO:0007669"/>
    <property type="project" value="InterPro"/>
</dbReference>
<feature type="compositionally biased region" description="Polar residues" evidence="13">
    <location>
        <begin position="678"/>
        <end position="690"/>
    </location>
</feature>
<organism evidence="15 16">
    <name type="scientific">Coprinopsis cinerea (strain Okayama-7 / 130 / ATCC MYA-4618 / FGSC 9003)</name>
    <name type="common">Inky cap fungus</name>
    <name type="synonym">Hormographiella aspergillata</name>
    <dbReference type="NCBI Taxonomy" id="240176"/>
    <lineage>
        <taxon>Eukaryota</taxon>
        <taxon>Fungi</taxon>
        <taxon>Dikarya</taxon>
        <taxon>Basidiomycota</taxon>
        <taxon>Agaricomycotina</taxon>
        <taxon>Agaricomycetes</taxon>
        <taxon>Agaricomycetidae</taxon>
        <taxon>Agaricales</taxon>
        <taxon>Agaricineae</taxon>
        <taxon>Psathyrellaceae</taxon>
        <taxon>Coprinopsis</taxon>
    </lineage>
</organism>
<feature type="compositionally biased region" description="Basic and acidic residues" evidence="13">
    <location>
        <begin position="294"/>
        <end position="310"/>
    </location>
</feature>
<evidence type="ECO:0000313" key="16">
    <source>
        <dbReference type="Proteomes" id="UP000001861"/>
    </source>
</evidence>
<feature type="compositionally biased region" description="Polar residues" evidence="13">
    <location>
        <begin position="460"/>
        <end position="470"/>
    </location>
</feature>
<comment type="similarity">
    <text evidence="3">Belongs to the CASC3 family.</text>
</comment>
<feature type="region of interest" description="Disordered" evidence="13">
    <location>
        <begin position="385"/>
        <end position="568"/>
    </location>
</feature>
<keyword evidence="9" id="KW-0694">RNA-binding</keyword>
<evidence type="ECO:0000313" key="15">
    <source>
        <dbReference type="EMBL" id="EAU84449.1"/>
    </source>
</evidence>
<dbReference type="Proteomes" id="UP000001861">
    <property type="component" value="Unassembled WGS sequence"/>
</dbReference>
<dbReference type="PANTHER" id="PTHR46837">
    <property type="entry name" value="PROTEIN MLN51 HOMOLOG"/>
    <property type="match status" value="1"/>
</dbReference>
<feature type="compositionally biased region" description="Basic and acidic residues" evidence="13">
    <location>
        <begin position="509"/>
        <end position="520"/>
    </location>
</feature>
<dbReference type="GO" id="GO:0008380">
    <property type="term" value="P:RNA splicing"/>
    <property type="evidence" value="ECO:0007669"/>
    <property type="project" value="UniProtKB-KW"/>
</dbReference>
<dbReference type="GO" id="GO:0035145">
    <property type="term" value="C:exon-exon junction complex"/>
    <property type="evidence" value="ECO:0007669"/>
    <property type="project" value="InterPro"/>
</dbReference>
<feature type="compositionally biased region" description="Polar residues" evidence="13">
    <location>
        <begin position="415"/>
        <end position="424"/>
    </location>
</feature>
<feature type="compositionally biased region" description="Acidic residues" evidence="13">
    <location>
        <begin position="57"/>
        <end position="94"/>
    </location>
</feature>
<evidence type="ECO:0000256" key="10">
    <source>
        <dbReference type="ARBA" id="ARBA00023161"/>
    </source>
</evidence>
<feature type="compositionally biased region" description="Basic residues" evidence="13">
    <location>
        <begin position="162"/>
        <end position="174"/>
    </location>
</feature>
<dbReference type="OMA" id="HPPRYIF"/>
<evidence type="ECO:0000256" key="12">
    <source>
        <dbReference type="ARBA" id="ARBA00023242"/>
    </source>
</evidence>
<evidence type="ECO:0000256" key="2">
    <source>
        <dbReference type="ARBA" id="ARBA00004496"/>
    </source>
</evidence>
<dbReference type="GO" id="GO:0006397">
    <property type="term" value="P:mRNA processing"/>
    <property type="evidence" value="ECO:0007669"/>
    <property type="project" value="UniProtKB-KW"/>
</dbReference>
<keyword evidence="11" id="KW-0508">mRNA splicing</keyword>
<dbReference type="VEuPathDB" id="FungiDB:CC1G_01445"/>
<feature type="compositionally biased region" description="Low complexity" evidence="13">
    <location>
        <begin position="722"/>
        <end position="737"/>
    </location>
</feature>
<dbReference type="RefSeq" id="XP_001837533.1">
    <property type="nucleotide sequence ID" value="XM_001837481.1"/>
</dbReference>
<feature type="domain" description="Btz" evidence="14">
    <location>
        <begin position="204"/>
        <end position="324"/>
    </location>
</feature>
<dbReference type="GeneID" id="6014090"/>
<proteinExistence type="inferred from homology"/>
<keyword evidence="12" id="KW-0539">Nucleus</keyword>
<keyword evidence="10" id="KW-0866">Nonsense-mediated mRNA decay</keyword>
<feature type="compositionally biased region" description="Polar residues" evidence="13">
    <location>
        <begin position="738"/>
        <end position="749"/>
    </location>
</feature>
<dbReference type="InParanoid" id="A8NYV3"/>
<keyword evidence="16" id="KW-1185">Reference proteome</keyword>
<dbReference type="EMBL" id="AACS02000005">
    <property type="protein sequence ID" value="EAU84449.1"/>
    <property type="molecule type" value="Genomic_DNA"/>
</dbReference>
<feature type="compositionally biased region" description="Pro residues" evidence="13">
    <location>
        <begin position="552"/>
        <end position="568"/>
    </location>
</feature>
<evidence type="ECO:0000256" key="4">
    <source>
        <dbReference type="ARBA" id="ARBA00022448"/>
    </source>
</evidence>
<sequence length="820" mass="88764">MSDSIPSIVAADMPSVVSSTVPPPAVSKAAAQKPQPAQHPRKKRIVRRRGRAQNGIESDDEIEREVASDSEFDDDDDSSSLDSATDDSDTEPASEDAPSHLESPPATAVVGVAGETHMNGGVAPFFASTSTWSEMVAEEATNGTSGLPVIDFSEFDTPAKVPARRAKKAQKQKKQQQAAATASGPTTEQQAAAEQEDKSAPRPTSASLPRKLGQTARQAYQERLESDPSYVPKVGGFWGHDDRLMDKDLRSLSGWWRGKWSGRGRGRGFGMRGARGDQGGHEVNPEDLPPVERPWTHDGFEEMKRKEEQRQQAMASRGRGGFRGGRGAFSGRGRGGFGRNSPASSGRPNSPATHQPRVWWPQKPELTWSKQSEAFLFYDGSYKPRAGGGLRVKLPGKESKIAKVTKPIDARSLLPVSQHSASTSERPKEFQYTVRLPKPKEEQSDSKSTDAATTSSQSQLTEAQPVTEDTQPAPCTAPAKPLEEPVNGLPDPSVVAQLEQLSLESTVPDPERLAKTEEAVLRNAGSEATTEHPDGVPGDQRPVLPPLQTVFTPPPPPPPPVPQSPPYGSPYMYPQALPPGIAINHQGMPYEVATGRPVYLQPPPPMYNPRPMHYPPPGVFMHGPPVPHPHAVSPDYLSQPASHTPPMNGFVDPNTGAPIFSLPRSVRIEIRAPDEARNNASGDKTATSPPAINGVFKPPSHNRTPSKLRTGAVSFEPSRPEANGAGEYYSSSSEGNGQHPSSYEATNGVENGASDGAPLQQHQHQPHMGNMMPYPAYQPPYYYPDHSYGHGYPGYMDMSQVGQYDPYNMDHQPQQGTVYY</sequence>
<dbReference type="OrthoDB" id="3361414at2759"/>
<feature type="compositionally biased region" description="Basic and acidic residues" evidence="13">
    <location>
        <begin position="438"/>
        <end position="448"/>
    </location>
</feature>
<feature type="compositionally biased region" description="Basic and acidic residues" evidence="13">
    <location>
        <begin position="395"/>
        <end position="409"/>
    </location>
</feature>
<reference evidence="15 16" key="1">
    <citation type="journal article" date="2010" name="Proc. Natl. Acad. Sci. U.S.A.">
        <title>Insights into evolution of multicellular fungi from the assembled chromosomes of the mushroom Coprinopsis cinerea (Coprinus cinereus).</title>
        <authorList>
            <person name="Stajich J.E."/>
            <person name="Wilke S.K."/>
            <person name="Ahren D."/>
            <person name="Au C.H."/>
            <person name="Birren B.W."/>
            <person name="Borodovsky M."/>
            <person name="Burns C."/>
            <person name="Canback B."/>
            <person name="Casselton L.A."/>
            <person name="Cheng C.K."/>
            <person name="Deng J."/>
            <person name="Dietrich F.S."/>
            <person name="Fargo D.C."/>
            <person name="Farman M.L."/>
            <person name="Gathman A.C."/>
            <person name="Goldberg J."/>
            <person name="Guigo R."/>
            <person name="Hoegger P.J."/>
            <person name="Hooker J.B."/>
            <person name="Huggins A."/>
            <person name="James T.Y."/>
            <person name="Kamada T."/>
            <person name="Kilaru S."/>
            <person name="Kodira C."/>
            <person name="Kues U."/>
            <person name="Kupfer D."/>
            <person name="Kwan H.S."/>
            <person name="Lomsadze A."/>
            <person name="Li W."/>
            <person name="Lilly W.W."/>
            <person name="Ma L.J."/>
            <person name="Mackey A.J."/>
            <person name="Manning G."/>
            <person name="Martin F."/>
            <person name="Muraguchi H."/>
            <person name="Natvig D.O."/>
            <person name="Palmerini H."/>
            <person name="Ramesh M.A."/>
            <person name="Rehmeyer C.J."/>
            <person name="Roe B.A."/>
            <person name="Shenoy N."/>
            <person name="Stanke M."/>
            <person name="Ter-Hovhannisyan V."/>
            <person name="Tunlid A."/>
            <person name="Velagapudi R."/>
            <person name="Vision T.J."/>
            <person name="Zeng Q."/>
            <person name="Zolan M.E."/>
            <person name="Pukkila P.J."/>
        </authorList>
    </citation>
    <scope>NUCLEOTIDE SEQUENCE [LARGE SCALE GENOMIC DNA]</scope>
    <source>
        <strain evidence="16">Okayama-7 / 130 / ATCC MYA-4618 / FGSC 9003</strain>
    </source>
</reference>
<evidence type="ECO:0000256" key="7">
    <source>
        <dbReference type="ARBA" id="ARBA00022816"/>
    </source>
</evidence>
<comment type="caution">
    <text evidence="15">The sequence shown here is derived from an EMBL/GenBank/DDBJ whole genome shotgun (WGS) entry which is preliminary data.</text>
</comment>
<accession>A8NYV3</accession>
<protein>
    <recommendedName>
        <fullName evidence="14">Btz domain-containing protein</fullName>
    </recommendedName>
</protein>
<evidence type="ECO:0000256" key="11">
    <source>
        <dbReference type="ARBA" id="ARBA00023187"/>
    </source>
</evidence>
<feature type="compositionally biased region" description="Low complexity" evidence="13">
    <location>
        <begin position="14"/>
        <end position="38"/>
    </location>
</feature>
<keyword evidence="5" id="KW-0963">Cytoplasm</keyword>
<feature type="region of interest" description="Disordered" evidence="13">
    <location>
        <begin position="672"/>
        <end position="771"/>
    </location>
</feature>
<evidence type="ECO:0000256" key="9">
    <source>
        <dbReference type="ARBA" id="ARBA00022884"/>
    </source>
</evidence>
<evidence type="ECO:0000256" key="1">
    <source>
        <dbReference type="ARBA" id="ARBA00004123"/>
    </source>
</evidence>
<dbReference type="KEGG" id="cci:CC1G_01445"/>
<dbReference type="GO" id="GO:0051028">
    <property type="term" value="P:mRNA transport"/>
    <property type="evidence" value="ECO:0007669"/>
    <property type="project" value="UniProtKB-KW"/>
</dbReference>
<dbReference type="eggNOG" id="ENOG502SBPK">
    <property type="taxonomic scope" value="Eukaryota"/>
</dbReference>
<dbReference type="AlphaFoldDB" id="A8NYV3"/>
<evidence type="ECO:0000259" key="14">
    <source>
        <dbReference type="Pfam" id="PF09405"/>
    </source>
</evidence>
<evidence type="ECO:0000256" key="8">
    <source>
        <dbReference type="ARBA" id="ARBA00022845"/>
    </source>
</evidence>
<dbReference type="PANTHER" id="PTHR46837:SF5">
    <property type="entry name" value="PROTEIN MLN51 HOMOLOG"/>
    <property type="match status" value="1"/>
</dbReference>
<feature type="compositionally biased region" description="Polar residues" evidence="13">
    <location>
        <begin position="341"/>
        <end position="353"/>
    </location>
</feature>
<gene>
    <name evidence="15" type="ORF">CC1G_01445</name>
</gene>
<feature type="compositionally biased region" description="Polar residues" evidence="13">
    <location>
        <begin position="183"/>
        <end position="192"/>
    </location>
</feature>
<dbReference type="InterPro" id="IPR018545">
    <property type="entry name" value="Btz_dom"/>
</dbReference>
<dbReference type="GO" id="GO:0006417">
    <property type="term" value="P:regulation of translation"/>
    <property type="evidence" value="ECO:0007669"/>
    <property type="project" value="UniProtKB-KW"/>
</dbReference>
<dbReference type="Pfam" id="PF09405">
    <property type="entry name" value="Btz"/>
    <property type="match status" value="1"/>
</dbReference>
<evidence type="ECO:0000256" key="3">
    <source>
        <dbReference type="ARBA" id="ARBA00009548"/>
    </source>
</evidence>
<feature type="region of interest" description="Disordered" evidence="13">
    <location>
        <begin position="158"/>
        <end position="232"/>
    </location>
</feature>
<evidence type="ECO:0000256" key="13">
    <source>
        <dbReference type="SAM" id="MobiDB-lite"/>
    </source>
</evidence>
<evidence type="ECO:0000256" key="5">
    <source>
        <dbReference type="ARBA" id="ARBA00022490"/>
    </source>
</evidence>
<comment type="subcellular location">
    <subcellularLocation>
        <location evidence="2">Cytoplasm</location>
    </subcellularLocation>
    <subcellularLocation>
        <location evidence="1">Nucleus</location>
    </subcellularLocation>
</comment>
<name>A8NYV3_COPC7</name>
<keyword evidence="4" id="KW-0813">Transport</keyword>
<keyword evidence="8" id="KW-0810">Translation regulation</keyword>
<feature type="region of interest" description="Disordered" evidence="13">
    <location>
        <begin position="255"/>
        <end position="364"/>
    </location>
</feature>
<dbReference type="GO" id="GO:0000184">
    <property type="term" value="P:nuclear-transcribed mRNA catabolic process, nonsense-mediated decay"/>
    <property type="evidence" value="ECO:0007669"/>
    <property type="project" value="UniProtKB-KW"/>
</dbReference>
<feature type="compositionally biased region" description="Basic residues" evidence="13">
    <location>
        <begin position="39"/>
        <end position="51"/>
    </location>
</feature>
<feature type="compositionally biased region" description="Low complexity" evidence="13">
    <location>
        <begin position="449"/>
        <end position="459"/>
    </location>
</feature>
<keyword evidence="6" id="KW-0507">mRNA processing</keyword>
<keyword evidence="7" id="KW-0509">mRNA transport</keyword>
<dbReference type="GO" id="GO:0005737">
    <property type="term" value="C:cytoplasm"/>
    <property type="evidence" value="ECO:0007669"/>
    <property type="project" value="UniProtKB-SubCell"/>
</dbReference>
<feature type="compositionally biased region" description="Basic and acidic residues" evidence="13">
    <location>
        <begin position="274"/>
        <end position="284"/>
    </location>
</feature>
<evidence type="ECO:0000256" key="6">
    <source>
        <dbReference type="ARBA" id="ARBA00022664"/>
    </source>
</evidence>
<dbReference type="InterPro" id="IPR044796">
    <property type="entry name" value="MLN51_plant"/>
</dbReference>
<feature type="region of interest" description="Disordered" evidence="13">
    <location>
        <begin position="1"/>
        <end position="115"/>
    </location>
</feature>
<feature type="compositionally biased region" description="Gly residues" evidence="13">
    <location>
        <begin position="318"/>
        <end position="338"/>
    </location>
</feature>